<keyword evidence="1" id="KW-0732">Signal</keyword>
<proteinExistence type="predicted"/>
<feature type="signal peptide" evidence="1">
    <location>
        <begin position="1"/>
        <end position="29"/>
    </location>
</feature>
<dbReference type="InterPro" id="IPR036514">
    <property type="entry name" value="SGNH_hydro_sf"/>
</dbReference>
<reference evidence="2 3" key="1">
    <citation type="journal article" date="2020" name="Cell Host Microbe">
        <title>Functional and Genomic Variation between Human-Derived Isolates of Lachnospiraceae Reveals Inter- and Intra-Species Diversity.</title>
        <authorList>
            <person name="Sorbara M.T."/>
            <person name="Littmann E.R."/>
            <person name="Fontana E."/>
            <person name="Moody T.U."/>
            <person name="Kohout C.E."/>
            <person name="Gjonbalaj M."/>
            <person name="Eaton V."/>
            <person name="Seok R."/>
            <person name="Leiner I.M."/>
            <person name="Pamer E.G."/>
        </authorList>
    </citation>
    <scope>NUCLEOTIDE SEQUENCE [LARGE SCALE GENOMIC DNA]</scope>
    <source>
        <strain evidence="2 3">MSK.14.16</strain>
    </source>
</reference>
<organism evidence="2 3">
    <name type="scientific">Faecalicatena fissicatena</name>
    <dbReference type="NCBI Taxonomy" id="290055"/>
    <lineage>
        <taxon>Bacteria</taxon>
        <taxon>Bacillati</taxon>
        <taxon>Bacillota</taxon>
        <taxon>Clostridia</taxon>
        <taxon>Lachnospirales</taxon>
        <taxon>Lachnospiraceae</taxon>
        <taxon>Faecalicatena</taxon>
    </lineage>
</organism>
<dbReference type="Gene3D" id="3.40.50.1110">
    <property type="entry name" value="SGNH hydrolase"/>
    <property type="match status" value="1"/>
</dbReference>
<dbReference type="Proteomes" id="UP000821846">
    <property type="component" value="Unassembled WGS sequence"/>
</dbReference>
<evidence type="ECO:0000313" key="3">
    <source>
        <dbReference type="Proteomes" id="UP000821846"/>
    </source>
</evidence>
<protein>
    <submittedName>
        <fullName evidence="2">DUF4886 domain-containing protein</fullName>
    </submittedName>
</protein>
<evidence type="ECO:0000256" key="1">
    <source>
        <dbReference type="SAM" id="SignalP"/>
    </source>
</evidence>
<sequence>MQKFLPIKKSIFIVCLAMMLCWIPVTAHAAGHREAPTSPTRILFVGNSYTQRNHMPNIFRKLCKSSGQNVIVRSLTNPGRSLKNTSNPTTANGRKLYRLLRMQRWDYVILQDRRYYPISKPQRMKRTIRKLAPYIQASGAKMVLYQTWAPGKWHNDYNRYDSVSNRSDYQSILNRTIAEIAEEHNALVAPVGTAFLLCSHSSYGIKLLMGDYSHPTVEGSYLAACVIYNTVFSRSSMGIPYTGTLDVMTAFKLQKLAETVCFAS</sequence>
<accession>A0ABX2GY45</accession>
<evidence type="ECO:0000313" key="2">
    <source>
        <dbReference type="EMBL" id="NSG29780.1"/>
    </source>
</evidence>
<dbReference type="RefSeq" id="WP_173866050.1">
    <property type="nucleotide sequence ID" value="NZ_JAAWUU010000013.1"/>
</dbReference>
<name>A0ABX2GY45_9FIRM</name>
<dbReference type="EMBL" id="JAAWUZ010000014">
    <property type="protein sequence ID" value="NSG29780.1"/>
    <property type="molecule type" value="Genomic_DNA"/>
</dbReference>
<feature type="chain" id="PRO_5046090016" evidence="1">
    <location>
        <begin position="30"/>
        <end position="264"/>
    </location>
</feature>
<gene>
    <name evidence="2" type="ORF">HFM93_05710</name>
</gene>
<comment type="caution">
    <text evidence="2">The sequence shown here is derived from an EMBL/GenBank/DDBJ whole genome shotgun (WGS) entry which is preliminary data.</text>
</comment>
<keyword evidence="3" id="KW-1185">Reference proteome</keyword>
<dbReference type="SUPFAM" id="SSF52266">
    <property type="entry name" value="SGNH hydrolase"/>
    <property type="match status" value="1"/>
</dbReference>